<keyword evidence="4 5" id="KW-0413">Isomerase</keyword>
<dbReference type="Gramene" id="KFK29641">
    <property type="protein sequence ID" value="KFK29641"/>
    <property type="gene ID" value="AALP_AA7G159900"/>
</dbReference>
<dbReference type="OMA" id="LTENWEF"/>
<dbReference type="SUPFAM" id="SSF50891">
    <property type="entry name" value="Cyclophilin-like"/>
    <property type="match status" value="1"/>
</dbReference>
<evidence type="ECO:0000259" key="6">
    <source>
        <dbReference type="PROSITE" id="PS50072"/>
    </source>
</evidence>
<comment type="function">
    <text evidence="5">PPIases accelerate the folding of proteins. It catalyzes the cis-trans isomerization of proline imidic peptide bonds in oligopeptides.</text>
</comment>
<gene>
    <name evidence="7" type="ordered locus">AALP_Aa7g159900</name>
</gene>
<evidence type="ECO:0000256" key="1">
    <source>
        <dbReference type="ARBA" id="ARBA00000971"/>
    </source>
</evidence>
<dbReference type="Proteomes" id="UP000029120">
    <property type="component" value="Chromosome 7"/>
</dbReference>
<evidence type="ECO:0000256" key="4">
    <source>
        <dbReference type="ARBA" id="ARBA00023235"/>
    </source>
</evidence>
<feature type="domain" description="PPIase cyclophilin-type" evidence="6">
    <location>
        <begin position="15"/>
        <end position="180"/>
    </location>
</feature>
<reference evidence="8" key="1">
    <citation type="journal article" date="2015" name="Nat. Plants">
        <title>Genome expansion of Arabis alpina linked with retrotransposition and reduced symmetric DNA methylation.</title>
        <authorList>
            <person name="Willing E.M."/>
            <person name="Rawat V."/>
            <person name="Mandakova T."/>
            <person name="Maumus F."/>
            <person name="James G.V."/>
            <person name="Nordstroem K.J."/>
            <person name="Becker C."/>
            <person name="Warthmann N."/>
            <person name="Chica C."/>
            <person name="Szarzynska B."/>
            <person name="Zytnicki M."/>
            <person name="Albani M.C."/>
            <person name="Kiefer C."/>
            <person name="Bergonzi S."/>
            <person name="Castaings L."/>
            <person name="Mateos J.L."/>
            <person name="Berns M.C."/>
            <person name="Bujdoso N."/>
            <person name="Piofczyk T."/>
            <person name="de Lorenzo L."/>
            <person name="Barrero-Sicilia C."/>
            <person name="Mateos I."/>
            <person name="Piednoel M."/>
            <person name="Hagmann J."/>
            <person name="Chen-Min-Tao R."/>
            <person name="Iglesias-Fernandez R."/>
            <person name="Schuster S.C."/>
            <person name="Alonso-Blanco C."/>
            <person name="Roudier F."/>
            <person name="Carbonero P."/>
            <person name="Paz-Ares J."/>
            <person name="Davis S.J."/>
            <person name="Pecinka A."/>
            <person name="Quesneville H."/>
            <person name="Colot V."/>
            <person name="Lysak M.A."/>
            <person name="Weigel D."/>
            <person name="Coupland G."/>
            <person name="Schneeberger K."/>
        </authorList>
    </citation>
    <scope>NUCLEOTIDE SEQUENCE [LARGE SCALE GENOMIC DNA]</scope>
    <source>
        <strain evidence="8">cv. Pajares</strain>
    </source>
</reference>
<dbReference type="PROSITE" id="PS50072">
    <property type="entry name" value="CSA_PPIASE_2"/>
    <property type="match status" value="1"/>
</dbReference>
<dbReference type="PANTHER" id="PTHR11071:SF561">
    <property type="entry name" value="PEPTIDYL-PROLYL CIS-TRANS ISOMERASE D-RELATED"/>
    <property type="match status" value="1"/>
</dbReference>
<evidence type="ECO:0000313" key="8">
    <source>
        <dbReference type="Proteomes" id="UP000029120"/>
    </source>
</evidence>
<dbReference type="InterPro" id="IPR029000">
    <property type="entry name" value="Cyclophilin-like_dom_sf"/>
</dbReference>
<proteinExistence type="inferred from homology"/>
<protein>
    <recommendedName>
        <fullName evidence="5">Peptidyl-prolyl cis-trans isomerase</fullName>
        <shortName evidence="5">PPIase</shortName>
        <ecNumber evidence="5">5.2.1.8</ecNumber>
    </recommendedName>
</protein>
<name>A0A087GID9_ARAAL</name>
<dbReference type="GO" id="GO:0005737">
    <property type="term" value="C:cytoplasm"/>
    <property type="evidence" value="ECO:0007669"/>
    <property type="project" value="TreeGrafter"/>
</dbReference>
<dbReference type="Pfam" id="PF00160">
    <property type="entry name" value="Pro_isomerase"/>
    <property type="match status" value="1"/>
</dbReference>
<dbReference type="eggNOG" id="KOG0865">
    <property type="taxonomic scope" value="Eukaryota"/>
</dbReference>
<dbReference type="GO" id="GO:0006457">
    <property type="term" value="P:protein folding"/>
    <property type="evidence" value="ECO:0007669"/>
    <property type="project" value="TreeGrafter"/>
</dbReference>
<comment type="similarity">
    <text evidence="2 5">Belongs to the cyclophilin-type PPIase family.</text>
</comment>
<dbReference type="InterPro" id="IPR002130">
    <property type="entry name" value="Cyclophilin-type_PPIase_dom"/>
</dbReference>
<dbReference type="PANTHER" id="PTHR11071">
    <property type="entry name" value="PEPTIDYL-PROLYL CIS-TRANS ISOMERASE"/>
    <property type="match status" value="1"/>
</dbReference>
<keyword evidence="8" id="KW-1185">Reference proteome</keyword>
<keyword evidence="3 5" id="KW-0697">Rotamase</keyword>
<dbReference type="EMBL" id="CM002875">
    <property type="protein sequence ID" value="KFK29641.1"/>
    <property type="molecule type" value="Genomic_DNA"/>
</dbReference>
<evidence type="ECO:0000256" key="2">
    <source>
        <dbReference type="ARBA" id="ARBA00007365"/>
    </source>
</evidence>
<sequence length="242" mass="26913">MDESPKMVYPNPKVFFDMEVDGMRAGRIVMELFADTTPMTTENFRALCTGEKGMGMYGKPLHFKGSLIHDIVPDLYWRGGDITDGGGWGRRESIYGPKFPDENFIKSHDRPGILSMTNCDPDANGSQFQILMREYPLLDQSHVVFGQVVEGFDVIKVIDSMVGTPNGDPSRPLKIADCGQIGGAESLFDKYEGLDDSEIPMEVRFAIALGKLAELLRAAHLKLAELMALTEKWENEKVMCPA</sequence>
<dbReference type="PRINTS" id="PR00153">
    <property type="entry name" value="CSAPPISMRASE"/>
</dbReference>
<evidence type="ECO:0000256" key="5">
    <source>
        <dbReference type="RuleBase" id="RU363019"/>
    </source>
</evidence>
<dbReference type="Gene3D" id="2.40.100.10">
    <property type="entry name" value="Cyclophilin-like"/>
    <property type="match status" value="1"/>
</dbReference>
<dbReference type="EC" id="5.2.1.8" evidence="5"/>
<comment type="catalytic activity">
    <reaction evidence="1 5">
        <text>[protein]-peptidylproline (omega=180) = [protein]-peptidylproline (omega=0)</text>
        <dbReference type="Rhea" id="RHEA:16237"/>
        <dbReference type="Rhea" id="RHEA-COMP:10747"/>
        <dbReference type="Rhea" id="RHEA-COMP:10748"/>
        <dbReference type="ChEBI" id="CHEBI:83833"/>
        <dbReference type="ChEBI" id="CHEBI:83834"/>
        <dbReference type="EC" id="5.2.1.8"/>
    </reaction>
</comment>
<dbReference type="GO" id="GO:0003755">
    <property type="term" value="F:peptidyl-prolyl cis-trans isomerase activity"/>
    <property type="evidence" value="ECO:0007669"/>
    <property type="project" value="UniProtKB-UniRule"/>
</dbReference>
<evidence type="ECO:0000256" key="3">
    <source>
        <dbReference type="ARBA" id="ARBA00023110"/>
    </source>
</evidence>
<organism evidence="7 8">
    <name type="scientific">Arabis alpina</name>
    <name type="common">Alpine rock-cress</name>
    <dbReference type="NCBI Taxonomy" id="50452"/>
    <lineage>
        <taxon>Eukaryota</taxon>
        <taxon>Viridiplantae</taxon>
        <taxon>Streptophyta</taxon>
        <taxon>Embryophyta</taxon>
        <taxon>Tracheophyta</taxon>
        <taxon>Spermatophyta</taxon>
        <taxon>Magnoliopsida</taxon>
        <taxon>eudicotyledons</taxon>
        <taxon>Gunneridae</taxon>
        <taxon>Pentapetalae</taxon>
        <taxon>rosids</taxon>
        <taxon>malvids</taxon>
        <taxon>Brassicales</taxon>
        <taxon>Brassicaceae</taxon>
        <taxon>Arabideae</taxon>
        <taxon>Arabis</taxon>
    </lineage>
</organism>
<dbReference type="GO" id="GO:0016018">
    <property type="term" value="F:cyclosporin A binding"/>
    <property type="evidence" value="ECO:0007669"/>
    <property type="project" value="TreeGrafter"/>
</dbReference>
<dbReference type="AlphaFoldDB" id="A0A087GID9"/>
<dbReference type="OrthoDB" id="407558at2759"/>
<accession>A0A087GID9</accession>
<evidence type="ECO:0000313" key="7">
    <source>
        <dbReference type="EMBL" id="KFK29641.1"/>
    </source>
</evidence>
<dbReference type="FunFam" id="2.40.100.10:FF:000025">
    <property type="entry name" value="Peptidyl-prolyl cis-trans isomerase CYP19-2"/>
    <property type="match status" value="1"/>
</dbReference>